<proteinExistence type="predicted"/>
<organism evidence="3 4">
    <name type="scientific">Favolaschia claudopus</name>
    <dbReference type="NCBI Taxonomy" id="2862362"/>
    <lineage>
        <taxon>Eukaryota</taxon>
        <taxon>Fungi</taxon>
        <taxon>Dikarya</taxon>
        <taxon>Basidiomycota</taxon>
        <taxon>Agaricomycotina</taxon>
        <taxon>Agaricomycetes</taxon>
        <taxon>Agaricomycetidae</taxon>
        <taxon>Agaricales</taxon>
        <taxon>Marasmiineae</taxon>
        <taxon>Mycenaceae</taxon>
        <taxon>Favolaschia</taxon>
    </lineage>
</organism>
<dbReference type="InterPro" id="IPR000210">
    <property type="entry name" value="BTB/POZ_dom"/>
</dbReference>
<feature type="domain" description="BTB" evidence="2">
    <location>
        <begin position="27"/>
        <end position="90"/>
    </location>
</feature>
<keyword evidence="4" id="KW-1185">Reference proteome</keyword>
<protein>
    <submittedName>
        <fullName evidence="3">BTB domain-containing protein</fullName>
    </submittedName>
</protein>
<comment type="caution">
    <text evidence="3">The sequence shown here is derived from an EMBL/GenBank/DDBJ whole genome shotgun (WGS) entry which is preliminary data.</text>
</comment>
<evidence type="ECO:0000256" key="1">
    <source>
        <dbReference type="SAM" id="MobiDB-lite"/>
    </source>
</evidence>
<dbReference type="AlphaFoldDB" id="A0AAW0CBY3"/>
<accession>A0AAW0CBY3</accession>
<sequence length="315" mass="34817">MSSEPDNTEKSAPAPFVPDKPFDDANADLILTSSDGIDFRVRRSVLTLLSPVFEDMLRLPQPPGGDTIPSVTMSESAIVLDRVLRFCYPGAERDGTPETADQLSEILQTTITKYDMQSIVPKGKRYLQAYLLSDPVAVFAIACCHEWRDLASAAARRSLEFPIRSFATISPVAELRHISAAHYHTLLRYHAMCGAACARLKATEELQWVIDAGLSHSWFTCSSCPREPDSEIWVGNTRLPVNIWFLAYMKAAGKALEVKPLAAVEDSQLMIQAVAGLGCSSCRSQGFQKLQDFAKNLFSARIRSLVDQVKLELSF</sequence>
<reference evidence="3 4" key="1">
    <citation type="journal article" date="2024" name="J Genomics">
        <title>Draft genome sequencing and assembly of Favolaschia claudopus CIRM-BRFM 2984 isolated from oak limbs.</title>
        <authorList>
            <person name="Navarro D."/>
            <person name="Drula E."/>
            <person name="Chaduli D."/>
            <person name="Cazenave R."/>
            <person name="Ahrendt S."/>
            <person name="Wang J."/>
            <person name="Lipzen A."/>
            <person name="Daum C."/>
            <person name="Barry K."/>
            <person name="Grigoriev I.V."/>
            <person name="Favel A."/>
            <person name="Rosso M.N."/>
            <person name="Martin F."/>
        </authorList>
    </citation>
    <scope>NUCLEOTIDE SEQUENCE [LARGE SCALE GENOMIC DNA]</scope>
    <source>
        <strain evidence="3 4">CIRM-BRFM 2984</strain>
    </source>
</reference>
<dbReference type="EMBL" id="JAWWNJ010000019">
    <property type="protein sequence ID" value="KAK7036361.1"/>
    <property type="molecule type" value="Genomic_DNA"/>
</dbReference>
<dbReference type="Pfam" id="PF00651">
    <property type="entry name" value="BTB"/>
    <property type="match status" value="1"/>
</dbReference>
<gene>
    <name evidence="3" type="ORF">R3P38DRAFT_2911481</name>
</gene>
<dbReference type="Gene3D" id="3.30.710.10">
    <property type="entry name" value="Potassium Channel Kv1.1, Chain A"/>
    <property type="match status" value="1"/>
</dbReference>
<feature type="region of interest" description="Disordered" evidence="1">
    <location>
        <begin position="1"/>
        <end position="20"/>
    </location>
</feature>
<evidence type="ECO:0000313" key="4">
    <source>
        <dbReference type="Proteomes" id="UP001362999"/>
    </source>
</evidence>
<dbReference type="PROSITE" id="PS50097">
    <property type="entry name" value="BTB"/>
    <property type="match status" value="1"/>
</dbReference>
<dbReference type="InterPro" id="IPR011333">
    <property type="entry name" value="SKP1/BTB/POZ_sf"/>
</dbReference>
<name>A0AAW0CBY3_9AGAR</name>
<evidence type="ECO:0000313" key="3">
    <source>
        <dbReference type="EMBL" id="KAK7036361.1"/>
    </source>
</evidence>
<dbReference type="SUPFAM" id="SSF54695">
    <property type="entry name" value="POZ domain"/>
    <property type="match status" value="1"/>
</dbReference>
<dbReference type="Proteomes" id="UP001362999">
    <property type="component" value="Unassembled WGS sequence"/>
</dbReference>
<evidence type="ECO:0000259" key="2">
    <source>
        <dbReference type="PROSITE" id="PS50097"/>
    </source>
</evidence>